<dbReference type="Gene3D" id="3.40.50.300">
    <property type="entry name" value="P-loop containing nucleotide triphosphate hydrolases"/>
    <property type="match status" value="1"/>
</dbReference>
<evidence type="ECO:0000313" key="2">
    <source>
        <dbReference type="EMBL" id="SEH05490.1"/>
    </source>
</evidence>
<dbReference type="GO" id="GO:0005524">
    <property type="term" value="F:ATP binding"/>
    <property type="evidence" value="ECO:0007669"/>
    <property type="project" value="InterPro"/>
</dbReference>
<dbReference type="InterPro" id="IPR027417">
    <property type="entry name" value="P-loop_NTPase"/>
</dbReference>
<keyword evidence="3" id="KW-1185">Reference proteome</keyword>
<dbReference type="PANTHER" id="PTHR43581">
    <property type="entry name" value="ATP/GTP PHOSPHATASE"/>
    <property type="match status" value="1"/>
</dbReference>
<dbReference type="Pfam" id="PF13304">
    <property type="entry name" value="AAA_21"/>
    <property type="match status" value="1"/>
</dbReference>
<dbReference type="AlphaFoldDB" id="A0A1H6F5S3"/>
<dbReference type="InterPro" id="IPR051396">
    <property type="entry name" value="Bact_Antivir_Def_Nuclease"/>
</dbReference>
<accession>A0A1H6F5S3</accession>
<evidence type="ECO:0000259" key="1">
    <source>
        <dbReference type="Pfam" id="PF13304"/>
    </source>
</evidence>
<dbReference type="EMBL" id="FMSV02000293">
    <property type="protein sequence ID" value="SEH05490.1"/>
    <property type="molecule type" value="Genomic_DNA"/>
</dbReference>
<protein>
    <recommendedName>
        <fullName evidence="1">ATPase AAA-type core domain-containing protein</fullName>
    </recommendedName>
</protein>
<dbReference type="GO" id="GO:0016887">
    <property type="term" value="F:ATP hydrolysis activity"/>
    <property type="evidence" value="ECO:0007669"/>
    <property type="project" value="InterPro"/>
</dbReference>
<dbReference type="SUPFAM" id="SSF52540">
    <property type="entry name" value="P-loop containing nucleoside triphosphate hydrolases"/>
    <property type="match status" value="1"/>
</dbReference>
<proteinExistence type="predicted"/>
<feature type="domain" description="ATPase AAA-type core" evidence="1">
    <location>
        <begin position="4"/>
        <end position="48"/>
    </location>
</feature>
<gene>
    <name evidence="2" type="ORF">MBHS_01344</name>
</gene>
<name>A0A1H6F5S3_9GAMM</name>
<organism evidence="2 3">
    <name type="scientific">Candidatus Venteria ishoeyi</name>
    <dbReference type="NCBI Taxonomy" id="1899563"/>
    <lineage>
        <taxon>Bacteria</taxon>
        <taxon>Pseudomonadati</taxon>
        <taxon>Pseudomonadota</taxon>
        <taxon>Gammaproteobacteria</taxon>
        <taxon>Thiotrichales</taxon>
        <taxon>Thiotrichaceae</taxon>
        <taxon>Venteria</taxon>
    </lineage>
</organism>
<dbReference type="PANTHER" id="PTHR43581:SF4">
    <property type="entry name" value="ATP_GTP PHOSPHATASE"/>
    <property type="match status" value="1"/>
</dbReference>
<dbReference type="Proteomes" id="UP000236724">
    <property type="component" value="Unassembled WGS sequence"/>
</dbReference>
<sequence>MKNKIILIDEPELSLHPSWQNRILSIYENFAKKNNSQIILATHSPHIIGSAKNEYIRFLKKSDDKIEVFHDIVAYGRDIEWVLEEMGVNYTRSKVILEEIKKCQDLLNIEEYDKAEECINKLEGNIGEDDRKIMSLRNSLYFERD</sequence>
<reference evidence="2 3" key="1">
    <citation type="submission" date="2016-10" db="EMBL/GenBank/DDBJ databases">
        <authorList>
            <person name="de Groot N.N."/>
        </authorList>
    </citation>
    <scope>NUCLEOTIDE SEQUENCE [LARGE SCALE GENOMIC DNA]</scope>
    <source>
        <strain evidence="2">MBHS1</strain>
    </source>
</reference>
<evidence type="ECO:0000313" key="3">
    <source>
        <dbReference type="Proteomes" id="UP000236724"/>
    </source>
</evidence>
<dbReference type="InterPro" id="IPR003959">
    <property type="entry name" value="ATPase_AAA_core"/>
</dbReference>